<dbReference type="GeneID" id="28815762"/>
<dbReference type="AlphaFoldDB" id="A0A194XUF2"/>
<keyword evidence="2" id="KW-1185">Reference proteome</keyword>
<gene>
    <name evidence="1" type="ORF">LY89DRAFT_2307</name>
</gene>
<sequence length="335" mass="37631">MAGYPRASLILEAGYEISKMLRAVTEKLVVGLSPSSGTRDRFGSMASMAIQPSVFVESGSRYLGRPFASPPSCAIEDLLSIASDRVEYTFGHVTLLQTDPAFLRWYTQELLDNALLSAECKSMPEVCYGLAAEHISRDVANFWVWKGIVGELNYLKSVDNSKHNDPRLLSAMGALESLILHHIDHLERHICSCILQRPAFKDLWDIKYPAFGVAKTSNKGFKSALDLFKKDPLHWCLTQILTSTKTKDGFDHAMLFAFLNNLLSSKTIKEESKGRIDDALLEKYSDLGALHELRDLLLMHRTGLTYRNFDDAKLKETGRAWRYLSKGYKEGSTVL</sequence>
<evidence type="ECO:0000313" key="1">
    <source>
        <dbReference type="EMBL" id="KUJ23766.1"/>
    </source>
</evidence>
<protein>
    <submittedName>
        <fullName evidence="1">Uncharacterized protein</fullName>
    </submittedName>
</protein>
<dbReference type="OrthoDB" id="2922289at2759"/>
<dbReference type="KEGG" id="psco:LY89DRAFT_2307"/>
<dbReference type="RefSeq" id="XP_018078121.1">
    <property type="nucleotide sequence ID" value="XM_018206036.1"/>
</dbReference>
<accession>A0A194XUF2</accession>
<organism evidence="1 2">
    <name type="scientific">Mollisia scopiformis</name>
    <name type="common">Conifer needle endophyte fungus</name>
    <name type="synonym">Phialocephala scopiformis</name>
    <dbReference type="NCBI Taxonomy" id="149040"/>
    <lineage>
        <taxon>Eukaryota</taxon>
        <taxon>Fungi</taxon>
        <taxon>Dikarya</taxon>
        <taxon>Ascomycota</taxon>
        <taxon>Pezizomycotina</taxon>
        <taxon>Leotiomycetes</taxon>
        <taxon>Helotiales</taxon>
        <taxon>Mollisiaceae</taxon>
        <taxon>Mollisia</taxon>
    </lineage>
</organism>
<dbReference type="EMBL" id="KQ947404">
    <property type="protein sequence ID" value="KUJ23766.1"/>
    <property type="molecule type" value="Genomic_DNA"/>
</dbReference>
<dbReference type="InParanoid" id="A0A194XUF2"/>
<dbReference type="Proteomes" id="UP000070700">
    <property type="component" value="Unassembled WGS sequence"/>
</dbReference>
<reference evidence="1 2" key="1">
    <citation type="submission" date="2015-10" db="EMBL/GenBank/DDBJ databases">
        <title>Full genome of DAOMC 229536 Phialocephala scopiformis, a fungal endophyte of spruce producing the potent anti-insectan compound rugulosin.</title>
        <authorList>
            <consortium name="DOE Joint Genome Institute"/>
            <person name="Walker A.K."/>
            <person name="Frasz S.L."/>
            <person name="Seifert K.A."/>
            <person name="Miller J.D."/>
            <person name="Mondo S.J."/>
            <person name="Labutti K."/>
            <person name="Lipzen A."/>
            <person name="Dockter R."/>
            <person name="Kennedy M."/>
            <person name="Grigoriev I.V."/>
            <person name="Spatafora J.W."/>
        </authorList>
    </citation>
    <scope>NUCLEOTIDE SEQUENCE [LARGE SCALE GENOMIC DNA]</scope>
    <source>
        <strain evidence="1 2">CBS 120377</strain>
    </source>
</reference>
<evidence type="ECO:0000313" key="2">
    <source>
        <dbReference type="Proteomes" id="UP000070700"/>
    </source>
</evidence>
<proteinExistence type="predicted"/>
<name>A0A194XUF2_MOLSC</name>